<keyword evidence="2" id="KW-1185">Reference proteome</keyword>
<sequence length="256" mass="28170">MKFSIAESTLVGCLGACAVSTALALAAWAQLGGWAVDVDHPWSDVLFACAAAVQGAAILVGLTVVLPRVRRIRRERGRLHSLTGELSQRSRLFEEAAHTDPLTGLKNRRYFDEALKQFLIEFRQIRRPIGLLVLDLDHFKAINDTHGHDMGDEVLRSVGRCLAEWTREHDVVARLGGEEFAIVVPNMPEASLYLFADRIRAAIGRIVVHKGNIRLRVTASVGVALAGAQEEAEGVLKRADVMLYRAKTQGRDRVCA</sequence>
<dbReference type="EMBL" id="CP113520">
    <property type="protein sequence ID" value="WAJ26487.1"/>
    <property type="molecule type" value="Genomic_DNA"/>
</dbReference>
<accession>A0ACD4NI16</accession>
<organism evidence="1 2">
    <name type="scientific">Antarcticirhabdus aurantiaca</name>
    <dbReference type="NCBI Taxonomy" id="2606717"/>
    <lineage>
        <taxon>Bacteria</taxon>
        <taxon>Pseudomonadati</taxon>
        <taxon>Pseudomonadota</taxon>
        <taxon>Alphaproteobacteria</taxon>
        <taxon>Hyphomicrobiales</taxon>
        <taxon>Aurantimonadaceae</taxon>
        <taxon>Antarcticirhabdus</taxon>
    </lineage>
</organism>
<gene>
    <name evidence="1" type="ORF">OXU80_16570</name>
</gene>
<name>A0ACD4NI16_9HYPH</name>
<evidence type="ECO:0000313" key="2">
    <source>
        <dbReference type="Proteomes" id="UP001163223"/>
    </source>
</evidence>
<protein>
    <submittedName>
        <fullName evidence="1">GGDEF domain-containing protein</fullName>
    </submittedName>
</protein>
<dbReference type="Proteomes" id="UP001163223">
    <property type="component" value="Chromosome"/>
</dbReference>
<reference evidence="1" key="1">
    <citation type="submission" date="2022-11" db="EMBL/GenBank/DDBJ databases">
        <title>beta-Carotene-producing bacterium, Jeongeuplla avenae sp. nov., alleviates the salt stress of Arabidopsis seedlings.</title>
        <authorList>
            <person name="Jiang L."/>
            <person name="Lee J."/>
        </authorList>
    </citation>
    <scope>NUCLEOTIDE SEQUENCE</scope>
    <source>
        <strain evidence="1">DY_R2A_6</strain>
    </source>
</reference>
<evidence type="ECO:0000313" key="1">
    <source>
        <dbReference type="EMBL" id="WAJ26487.1"/>
    </source>
</evidence>
<proteinExistence type="predicted"/>